<sequence>MYLMETRQMETCTLQSNCSTQNSTDESCLSKIQPYVELSQIIIYIPTFILGLLLNGMAIWFAFYKIRQFTEPVIYMVSLIILDTLVLFTLPFKIISYQNKKWDLGHAFCSFLESLYVVNMYGSILISLCVCVDRYVAILHPFVAVSLRSPTKAVVTCGVISAGIWAGTACTLQLHKHDGPRSCFHNFSGSMWKNTALIVILEIAFFSCMTAMIFCTVQIMICLYRSQRPKESLTVRRKTVYIIMANLATFLICFTPFHVALVLYYLVKNCILDNGQEIIRVFLQVTLCWANFNCFLDAICYYFVFMESPKPSSA</sequence>
<evidence type="ECO:0000256" key="1">
    <source>
        <dbReference type="ARBA" id="ARBA00004141"/>
    </source>
</evidence>
<evidence type="ECO:0000256" key="8">
    <source>
        <dbReference type="ARBA" id="ARBA00023224"/>
    </source>
</evidence>
<keyword evidence="2 9" id="KW-0812">Transmembrane</keyword>
<keyword evidence="8" id="KW-0807">Transducer</keyword>
<feature type="transmembrane region" description="Helical" evidence="9">
    <location>
        <begin position="41"/>
        <end position="61"/>
    </location>
</feature>
<evidence type="ECO:0000256" key="2">
    <source>
        <dbReference type="ARBA" id="ARBA00022692"/>
    </source>
</evidence>
<dbReference type="PROSITE" id="PS50262">
    <property type="entry name" value="G_PROTEIN_RECEP_F1_2"/>
    <property type="match status" value="1"/>
</dbReference>
<dbReference type="PANTHER" id="PTHR24232:SF51">
    <property type="entry name" value="G-PROTEIN COUPLED RECEPTORS FAMILY 1 PROFILE DOMAIN-CONTAINING PROTEIN"/>
    <property type="match status" value="1"/>
</dbReference>
<evidence type="ECO:0000313" key="12">
    <source>
        <dbReference type="RefSeq" id="XP_072852033.1"/>
    </source>
</evidence>
<evidence type="ECO:0000313" key="14">
    <source>
        <dbReference type="RefSeq" id="XP_072852035.1"/>
    </source>
</evidence>
<dbReference type="RefSeq" id="XP_072852033.1">
    <property type="nucleotide sequence ID" value="XM_072995932.1"/>
</dbReference>
<dbReference type="InterPro" id="IPR000276">
    <property type="entry name" value="GPCR_Rhodpsn"/>
</dbReference>
<evidence type="ECO:0000259" key="10">
    <source>
        <dbReference type="PROSITE" id="PS50262"/>
    </source>
</evidence>
<dbReference type="PRINTS" id="PR00237">
    <property type="entry name" value="GPCRRHODOPSN"/>
</dbReference>
<keyword evidence="7" id="KW-0325">Glycoprotein</keyword>
<gene>
    <name evidence="12 13 14 15" type="primary">LOC110083388</name>
</gene>
<feature type="transmembrane region" description="Helical" evidence="9">
    <location>
        <begin position="195"/>
        <end position="219"/>
    </location>
</feature>
<evidence type="ECO:0000256" key="9">
    <source>
        <dbReference type="SAM" id="Phobius"/>
    </source>
</evidence>
<keyword evidence="4" id="KW-0297">G-protein coupled receptor</keyword>
<dbReference type="Gene3D" id="1.20.1070.10">
    <property type="entry name" value="Rhodopsin 7-helix transmembrane proteins"/>
    <property type="match status" value="1"/>
</dbReference>
<dbReference type="Pfam" id="PF00001">
    <property type="entry name" value="7tm_1"/>
    <property type="match status" value="1"/>
</dbReference>
<dbReference type="Proteomes" id="UP001652642">
    <property type="component" value="Chromosome 3"/>
</dbReference>
<feature type="transmembrane region" description="Helical" evidence="9">
    <location>
        <begin position="240"/>
        <end position="266"/>
    </location>
</feature>
<dbReference type="InterPro" id="IPR017452">
    <property type="entry name" value="GPCR_Rhodpsn_7TM"/>
</dbReference>
<feature type="transmembrane region" description="Helical" evidence="9">
    <location>
        <begin position="73"/>
        <end position="95"/>
    </location>
</feature>
<evidence type="ECO:0000256" key="3">
    <source>
        <dbReference type="ARBA" id="ARBA00022989"/>
    </source>
</evidence>
<evidence type="ECO:0000256" key="4">
    <source>
        <dbReference type="ARBA" id="ARBA00023040"/>
    </source>
</evidence>
<feature type="transmembrane region" description="Helical" evidence="9">
    <location>
        <begin position="278"/>
        <end position="304"/>
    </location>
</feature>
<evidence type="ECO:0000256" key="7">
    <source>
        <dbReference type="ARBA" id="ARBA00023180"/>
    </source>
</evidence>
<evidence type="ECO:0000256" key="5">
    <source>
        <dbReference type="ARBA" id="ARBA00023136"/>
    </source>
</evidence>
<dbReference type="RefSeq" id="XP_072852035.1">
    <property type="nucleotide sequence ID" value="XM_072995934.1"/>
</dbReference>
<feature type="domain" description="G-protein coupled receptors family 1 profile" evidence="10">
    <location>
        <begin position="54"/>
        <end position="301"/>
    </location>
</feature>
<comment type="subcellular location">
    <subcellularLocation>
        <location evidence="1">Membrane</location>
        <topology evidence="1">Multi-pass membrane protein</topology>
    </subcellularLocation>
</comment>
<dbReference type="SUPFAM" id="SSF81321">
    <property type="entry name" value="Family A G protein-coupled receptor-like"/>
    <property type="match status" value="1"/>
</dbReference>
<evidence type="ECO:0000313" key="13">
    <source>
        <dbReference type="RefSeq" id="XP_072852034.1"/>
    </source>
</evidence>
<evidence type="ECO:0000256" key="6">
    <source>
        <dbReference type="ARBA" id="ARBA00023170"/>
    </source>
</evidence>
<accession>A0ABM5G308</accession>
<dbReference type="PANTHER" id="PTHR24232">
    <property type="entry name" value="G-PROTEIN COUPLED RECEPTOR"/>
    <property type="match status" value="1"/>
</dbReference>
<name>A0ABM5G308_9SAUR</name>
<evidence type="ECO:0000313" key="11">
    <source>
        <dbReference type="Proteomes" id="UP001652642"/>
    </source>
</evidence>
<keyword evidence="6" id="KW-0675">Receptor</keyword>
<keyword evidence="3 9" id="KW-1133">Transmembrane helix</keyword>
<feature type="transmembrane region" description="Helical" evidence="9">
    <location>
        <begin position="153"/>
        <end position="175"/>
    </location>
</feature>
<dbReference type="RefSeq" id="XP_072852036.1">
    <property type="nucleotide sequence ID" value="XM_072995935.1"/>
</dbReference>
<dbReference type="GeneID" id="110083388"/>
<feature type="transmembrane region" description="Helical" evidence="9">
    <location>
        <begin position="115"/>
        <end position="132"/>
    </location>
</feature>
<proteinExistence type="predicted"/>
<protein>
    <submittedName>
        <fullName evidence="12 13">G-protein coupled receptor 55-like</fullName>
    </submittedName>
</protein>
<keyword evidence="11" id="KW-1185">Reference proteome</keyword>
<dbReference type="RefSeq" id="XP_072852034.1">
    <property type="nucleotide sequence ID" value="XM_072995933.1"/>
</dbReference>
<reference evidence="12 13" key="1">
    <citation type="submission" date="2025-05" db="UniProtKB">
        <authorList>
            <consortium name="RefSeq"/>
        </authorList>
    </citation>
    <scope>IDENTIFICATION</scope>
</reference>
<evidence type="ECO:0000313" key="15">
    <source>
        <dbReference type="RefSeq" id="XP_072852036.1"/>
    </source>
</evidence>
<organism evidence="11 15">
    <name type="scientific">Pogona vitticeps</name>
    <name type="common">central bearded dragon</name>
    <dbReference type="NCBI Taxonomy" id="103695"/>
    <lineage>
        <taxon>Eukaryota</taxon>
        <taxon>Metazoa</taxon>
        <taxon>Chordata</taxon>
        <taxon>Craniata</taxon>
        <taxon>Vertebrata</taxon>
        <taxon>Euteleostomi</taxon>
        <taxon>Lepidosauria</taxon>
        <taxon>Squamata</taxon>
        <taxon>Bifurcata</taxon>
        <taxon>Unidentata</taxon>
        <taxon>Episquamata</taxon>
        <taxon>Toxicofera</taxon>
        <taxon>Iguania</taxon>
        <taxon>Acrodonta</taxon>
        <taxon>Agamidae</taxon>
        <taxon>Amphibolurinae</taxon>
        <taxon>Pogona</taxon>
    </lineage>
</organism>
<keyword evidence="5 9" id="KW-0472">Membrane</keyword>
<dbReference type="PRINTS" id="PR01157">
    <property type="entry name" value="P2YPURNOCPTR"/>
</dbReference>